<sequence length="118" mass="13965">MYSANARFETYQQPAQQGTFAVSPYTDSEVQAIIAGYTECADARAYNGRYFIKNGLKWIHNLEALRRKLNNEYGRYIDDEELRAEFGYDVENYYARHQNLRLQRDPAFRRLMAQIKVH</sequence>
<comment type="caution">
    <text evidence="1">The sequence shown here is derived from an EMBL/GenBank/DDBJ whole genome shotgun (WGS) entry which is preliminary data.</text>
</comment>
<organism evidence="1 2">
    <name type="scientific">Avibacterium paragallinarum</name>
    <name type="common">Haemophilus gallinarum</name>
    <dbReference type="NCBI Taxonomy" id="728"/>
    <lineage>
        <taxon>Bacteria</taxon>
        <taxon>Pseudomonadati</taxon>
        <taxon>Pseudomonadota</taxon>
        <taxon>Gammaproteobacteria</taxon>
        <taxon>Pasteurellales</taxon>
        <taxon>Pasteurellaceae</taxon>
        <taxon>Avibacterium</taxon>
    </lineage>
</organism>
<accession>A0ABU7QPQ3</accession>
<name>A0ABU7QPQ3_AVIPA</name>
<dbReference type="RefSeq" id="WP_194751075.1">
    <property type="nucleotide sequence ID" value="NZ_JACEWB010000008.1"/>
</dbReference>
<proteinExistence type="predicted"/>
<protein>
    <submittedName>
        <fullName evidence="1">Uncharacterized protein</fullName>
    </submittedName>
</protein>
<gene>
    <name evidence="1" type="ORF">M5S25_05120</name>
</gene>
<dbReference type="Proteomes" id="UP001352533">
    <property type="component" value="Unassembled WGS sequence"/>
</dbReference>
<reference evidence="1 2" key="1">
    <citation type="journal article" date="2022" name="Front. Microbiol.">
        <title>Commensal bacteria contribute to the growth of multidrug-resistant Avibacterium paragallinarum in chickens.</title>
        <authorList>
            <person name="Zhu J."/>
            <person name="Chen Y."/>
            <person name="Wu Y."/>
            <person name="Wang Y."/>
            <person name="Zhu K."/>
        </authorList>
    </citation>
    <scope>NUCLEOTIDE SEQUENCE [LARGE SCALE GENOMIC DNA]</scope>
    <source>
        <strain evidence="1 2">AV12</strain>
    </source>
</reference>
<dbReference type="EMBL" id="JAMDKS010000008">
    <property type="protein sequence ID" value="MEE6112582.1"/>
    <property type="molecule type" value="Genomic_DNA"/>
</dbReference>
<keyword evidence="2" id="KW-1185">Reference proteome</keyword>
<evidence type="ECO:0000313" key="1">
    <source>
        <dbReference type="EMBL" id="MEE6112582.1"/>
    </source>
</evidence>
<evidence type="ECO:0000313" key="2">
    <source>
        <dbReference type="Proteomes" id="UP001352533"/>
    </source>
</evidence>